<dbReference type="GeneID" id="87805542"/>
<evidence type="ECO:0000313" key="3">
    <source>
        <dbReference type="Proteomes" id="UP000827549"/>
    </source>
</evidence>
<keyword evidence="1" id="KW-0732">Signal</keyword>
<dbReference type="Proteomes" id="UP000827549">
    <property type="component" value="Chromosome 2"/>
</dbReference>
<gene>
    <name evidence="2" type="ORF">LOC62_02G002294</name>
</gene>
<dbReference type="RefSeq" id="XP_062624787.1">
    <property type="nucleotide sequence ID" value="XM_062768803.1"/>
</dbReference>
<proteinExistence type="predicted"/>
<feature type="signal peptide" evidence="1">
    <location>
        <begin position="1"/>
        <end position="17"/>
    </location>
</feature>
<organism evidence="2 3">
    <name type="scientific">Vanrija pseudolonga</name>
    <dbReference type="NCBI Taxonomy" id="143232"/>
    <lineage>
        <taxon>Eukaryota</taxon>
        <taxon>Fungi</taxon>
        <taxon>Dikarya</taxon>
        <taxon>Basidiomycota</taxon>
        <taxon>Agaricomycotina</taxon>
        <taxon>Tremellomycetes</taxon>
        <taxon>Trichosporonales</taxon>
        <taxon>Trichosporonaceae</taxon>
        <taxon>Vanrija</taxon>
    </lineage>
</organism>
<evidence type="ECO:0000313" key="2">
    <source>
        <dbReference type="EMBL" id="WOO78755.1"/>
    </source>
</evidence>
<accession>A0AAF0Y250</accession>
<protein>
    <submittedName>
        <fullName evidence="2">Uncharacterized protein</fullName>
    </submittedName>
</protein>
<name>A0AAF0Y250_9TREE</name>
<dbReference type="AlphaFoldDB" id="A0AAF0Y250"/>
<sequence length="204" mass="21671">MLLHSIILTFTAALAAAAPAPGFQGLGVVSAPGPAPTPTPVAASAADAGGNIEARDNFKGVATAISAKSPAPTKHTRDGAVDTSPISARDYAGLSIRCFDGLDCNGNQIAEWSDINNIPNGYFYGLYFKHPGNRLASCRFDVWNNLWGTFWMAPGGTDGQNAFALQHISGENYSNGWGQYCVNQWQWSTQGSDDVVKFAAAYRH</sequence>
<feature type="chain" id="PRO_5042164493" evidence="1">
    <location>
        <begin position="18"/>
        <end position="204"/>
    </location>
</feature>
<evidence type="ECO:0000256" key="1">
    <source>
        <dbReference type="SAM" id="SignalP"/>
    </source>
</evidence>
<keyword evidence="3" id="KW-1185">Reference proteome</keyword>
<reference evidence="2" key="1">
    <citation type="submission" date="2023-10" db="EMBL/GenBank/DDBJ databases">
        <authorList>
            <person name="Noh H."/>
        </authorList>
    </citation>
    <scope>NUCLEOTIDE SEQUENCE</scope>
    <source>
        <strain evidence="2">DUCC4014</strain>
    </source>
</reference>
<dbReference type="EMBL" id="CP086715">
    <property type="protein sequence ID" value="WOO78755.1"/>
    <property type="molecule type" value="Genomic_DNA"/>
</dbReference>